<keyword evidence="2" id="KW-1185">Reference proteome</keyword>
<reference evidence="1 2" key="1">
    <citation type="submission" date="2020-04" db="EMBL/GenBank/DDBJ databases">
        <title>Hymenobacter polaris sp. nov., isolated from Arctic soil.</title>
        <authorList>
            <person name="Dahal R.H."/>
        </authorList>
    </citation>
    <scope>NUCLEOTIDE SEQUENCE [LARGE SCALE GENOMIC DNA]</scope>
    <source>
        <strain evidence="1 2">RP-2-7</strain>
    </source>
</reference>
<proteinExistence type="predicted"/>
<evidence type="ECO:0000313" key="2">
    <source>
        <dbReference type="Proteomes" id="UP000559626"/>
    </source>
</evidence>
<name>A0A7Y0FNU7_9BACT</name>
<dbReference type="AlphaFoldDB" id="A0A7Y0FNU7"/>
<evidence type="ECO:0000313" key="1">
    <source>
        <dbReference type="EMBL" id="NML67303.1"/>
    </source>
</evidence>
<dbReference type="Proteomes" id="UP000559626">
    <property type="component" value="Unassembled WGS sequence"/>
</dbReference>
<organism evidence="1 2">
    <name type="scientific">Hymenobacter polaris</name>
    <dbReference type="NCBI Taxonomy" id="2682546"/>
    <lineage>
        <taxon>Bacteria</taxon>
        <taxon>Pseudomonadati</taxon>
        <taxon>Bacteroidota</taxon>
        <taxon>Cytophagia</taxon>
        <taxon>Cytophagales</taxon>
        <taxon>Hymenobacteraceae</taxon>
        <taxon>Hymenobacter</taxon>
    </lineage>
</organism>
<dbReference type="EMBL" id="JABBGH010000003">
    <property type="protein sequence ID" value="NML67303.1"/>
    <property type="molecule type" value="Genomic_DNA"/>
</dbReference>
<gene>
    <name evidence="1" type="ORF">HHL22_19045</name>
</gene>
<dbReference type="RefSeq" id="WP_169532981.1">
    <property type="nucleotide sequence ID" value="NZ_JABBGH010000003.1"/>
</dbReference>
<dbReference type="Pfam" id="PF11950">
    <property type="entry name" value="DUF3467"/>
    <property type="match status" value="1"/>
</dbReference>
<sequence length="108" mass="11733">MQPNQPQNTDPNALNIELSEAIAEGEYANLALIAHSSSEFVVDFIRLLPGVPKAKVKARIILTPEHAKRLLAALEENVQKFEQSFGAIKLHQDAPTYPINFGGAVGEA</sequence>
<comment type="caution">
    <text evidence="1">The sequence shown here is derived from an EMBL/GenBank/DDBJ whole genome shotgun (WGS) entry which is preliminary data.</text>
</comment>
<protein>
    <submittedName>
        <fullName evidence="1">DUF3467 domain-containing protein</fullName>
    </submittedName>
</protein>
<dbReference type="InterPro" id="IPR021857">
    <property type="entry name" value="DUF3467"/>
</dbReference>
<accession>A0A7Y0FNU7</accession>